<dbReference type="Pfam" id="PF23121">
    <property type="entry name" value="SPOC_AIPP2"/>
    <property type="match status" value="1"/>
</dbReference>
<feature type="compositionally biased region" description="Polar residues" evidence="7">
    <location>
        <begin position="843"/>
        <end position="857"/>
    </location>
</feature>
<dbReference type="Gene3D" id="3.30.40.10">
    <property type="entry name" value="Zinc/RING finger domain, C3HC4 (zinc finger)"/>
    <property type="match status" value="1"/>
</dbReference>
<dbReference type="InterPro" id="IPR001965">
    <property type="entry name" value="Znf_PHD"/>
</dbReference>
<feature type="compositionally biased region" description="Polar residues" evidence="7">
    <location>
        <begin position="746"/>
        <end position="773"/>
    </location>
</feature>
<evidence type="ECO:0000256" key="7">
    <source>
        <dbReference type="SAM" id="MobiDB-lite"/>
    </source>
</evidence>
<protein>
    <recommendedName>
        <fullName evidence="8">PHD-type domain-containing protein</fullName>
    </recommendedName>
</protein>
<evidence type="ECO:0000256" key="1">
    <source>
        <dbReference type="ARBA" id="ARBA00022723"/>
    </source>
</evidence>
<keyword evidence="5" id="KW-0804">Transcription</keyword>
<dbReference type="PROSITE" id="PS50016">
    <property type="entry name" value="ZF_PHD_2"/>
    <property type="match status" value="1"/>
</dbReference>
<feature type="compositionally biased region" description="Basic and acidic residues" evidence="7">
    <location>
        <begin position="641"/>
        <end position="654"/>
    </location>
</feature>
<dbReference type="SMART" id="SM00249">
    <property type="entry name" value="PHD"/>
    <property type="match status" value="1"/>
</dbReference>
<feature type="domain" description="PHD-type" evidence="8">
    <location>
        <begin position="421"/>
        <end position="472"/>
    </location>
</feature>
<accession>A0ABP0XLK5</accession>
<dbReference type="EMBL" id="OZ021735">
    <property type="protein sequence ID" value="CAK9309045.1"/>
    <property type="molecule type" value="Genomic_DNA"/>
</dbReference>
<keyword evidence="4" id="KW-0805">Transcription regulation</keyword>
<feature type="region of interest" description="Disordered" evidence="7">
    <location>
        <begin position="637"/>
        <end position="716"/>
    </location>
</feature>
<reference evidence="9 10" key="1">
    <citation type="submission" date="2024-03" db="EMBL/GenBank/DDBJ databases">
        <authorList>
            <person name="Gkanogiannis A."/>
            <person name="Becerra Lopez-Lavalle L."/>
        </authorList>
    </citation>
    <scope>NUCLEOTIDE SEQUENCE [LARGE SCALE GENOMIC DNA]</scope>
</reference>
<feature type="compositionally biased region" description="Basic and acidic residues" evidence="7">
    <location>
        <begin position="688"/>
        <end position="714"/>
    </location>
</feature>
<dbReference type="InterPro" id="IPR049914">
    <property type="entry name" value="PHD1-3/5-6"/>
</dbReference>
<keyword evidence="2 6" id="KW-0863">Zinc-finger</keyword>
<dbReference type="InterPro" id="IPR056280">
    <property type="entry name" value="AIPP2-like_SPOC"/>
</dbReference>
<evidence type="ECO:0000313" key="9">
    <source>
        <dbReference type="EMBL" id="CAK9309045.1"/>
    </source>
</evidence>
<feature type="region of interest" description="Disordered" evidence="7">
    <location>
        <begin position="746"/>
        <end position="859"/>
    </location>
</feature>
<dbReference type="InterPro" id="IPR019787">
    <property type="entry name" value="Znf_PHD-finger"/>
</dbReference>
<dbReference type="Proteomes" id="UP001642487">
    <property type="component" value="Chromosome 1"/>
</dbReference>
<keyword evidence="10" id="KW-1185">Reference proteome</keyword>
<proteinExistence type="predicted"/>
<sequence>MAGKRTERAGEGLCDDAEMVSETKITPVLGGGSYRTQGVIGETDNDTQWNMVSPRSSKNFTNCSMNQTVHMRGESGTCNVCSAPCSSCMHLKRTLTVSKTEEFSDETSHVNATSQYSGNDADALSSVKSRACESSLHANSETSNLLSINSSHDSFSENADSKATIRSSDVANFLVDIDMRKKLYSGVVSEGHIASEPTIQTNSEKHGSIKGAEGHDDNISCVSGSSNANTAVVSHQKIMDNKNVSCGSASVGSLCREGSDKVVLSSKLAFSEIPASKEDHNCSKEAHSLDSLSPSDKPLSEMGQNQSACVKGEPLESSLVHSDSLTREVVTAPPHGEKSVTNTSNKVGDDLKVCSQILQKSEEEIHVYRSKPPDGDVKNQYEDEQCENFKDLSGSSDVKEHQSQSASGSESDESDIVEHDVKVCDICGDAGREDLLAICSRCTDGAEHIYCMREMLDEVPEGDWLCEECKSAEEIENQKQDVEGKGYLSYKRKDEGRRPNRVSPSTQVSDAEGKRVSRDSSSMRNFGKKNVENVDVSVAAKRQVLETNKGSTKASSPGRTIVLSRDSSSKSLDKGKLILSQSKYLGDQCSNDFSEMARSPSVGSRLQTLKGTLLKSNSFNTLNSKPKVKLVDEFIPQKPRGTREHASLEVKEGPSRALGKSQSFKTPSSGRASMGEAKVKMLPSKFPHVQDPKGIKQGKDRNIVDRKNPSKVDRSWIGSVTTSSAVSTSKVDQKLSLRGETNLNFVSSLSNNRDQKVTQSDGISSTHPKSRSSLVHKGVDNPLGPARALSTNGTCSSSIDQKINHVSPKEEPLSSSLTVERPPYNDNGRSREMTGLDEKNRESSANLSKPTVATSPKSGHCLKCKGTDHATESCISGSPYVPDNNMVSSRDETCEENKLKAAIQAALLRRPEICKKRKFSDPSDEVSSSSTVSNSDIVHQEQFSFSNKLKNELSAERAYEGKTIVSSSATNFHRQPAASISKLPVLPNLDAPVPSHLEDTDSTAIPVEKVWMKDLSGHGSTTSLLLKMSVIPEYEYIWQGGFDLHKCGKLPDFCDGIQAHLSTCVSPKVIEVASRLPHNISLKEVPRLSTWPSQFHDCGVKEDNIALYFFARDIHSYERNYRSLLDHMIKNDLALKGNLDGVELLIFSSNQLPENSQRWNMLFFLWGVFRGKKENCSDVLKISDICSTEAVPLDRNFLDIAATKSDEVCLAKCVNGEIFACDSPKLGKASSSADQISDTTSTDCHKCESSFYQTQLNSLENSGRQVDQFEPKASSMLASSMEFCQGLGSSASMKESGRSESIQGEQLEPSIQVKEIVGVNDNKKVKLDFSSTEDMPPLIKTIVDMKKTSAREKIVDRLVCEGERAVLRTAEGSSDSEGLSKRDLNTEGIRYLESHHRKRRKMDILESAALVSTGADNRTSRDEEVDCIVLEEEIVRKKPRTGFGNSYENSCSSGGINSQSDPYVSPRNDIGPTFLFQKKGGDKVCDVNVIPEDFETAEKHFFPVGSHQLEDHHLALPAKDEDQYRDAVPNLELALGAETKLRKKSMIPFFMDLVDEKRNHSESSEKVIDVEEEDDSTSLTLSLSLHSQRSNNPQKLFRKQNSFYPIGGM</sequence>
<evidence type="ECO:0000256" key="6">
    <source>
        <dbReference type="PROSITE-ProRule" id="PRU00146"/>
    </source>
</evidence>
<feature type="compositionally biased region" description="Basic and acidic residues" evidence="7">
    <location>
        <begin position="275"/>
        <end position="288"/>
    </location>
</feature>
<name>A0ABP0XLK5_9ROSI</name>
<organism evidence="9 10">
    <name type="scientific">Citrullus colocynthis</name>
    <name type="common">colocynth</name>
    <dbReference type="NCBI Taxonomy" id="252529"/>
    <lineage>
        <taxon>Eukaryota</taxon>
        <taxon>Viridiplantae</taxon>
        <taxon>Streptophyta</taxon>
        <taxon>Embryophyta</taxon>
        <taxon>Tracheophyta</taxon>
        <taxon>Spermatophyta</taxon>
        <taxon>Magnoliopsida</taxon>
        <taxon>eudicotyledons</taxon>
        <taxon>Gunneridae</taxon>
        <taxon>Pentapetalae</taxon>
        <taxon>rosids</taxon>
        <taxon>fabids</taxon>
        <taxon>Cucurbitales</taxon>
        <taxon>Cucurbitaceae</taxon>
        <taxon>Benincaseae</taxon>
        <taxon>Citrullus</taxon>
    </lineage>
</organism>
<keyword evidence="1" id="KW-0479">Metal-binding</keyword>
<keyword evidence="3" id="KW-0862">Zinc</keyword>
<gene>
    <name evidence="9" type="ORF">CITCOLO1_LOCUS570</name>
</gene>
<evidence type="ECO:0000259" key="8">
    <source>
        <dbReference type="PROSITE" id="PS50016"/>
    </source>
</evidence>
<feature type="region of interest" description="Disordered" evidence="7">
    <location>
        <begin position="480"/>
        <end position="528"/>
    </location>
</feature>
<evidence type="ECO:0000256" key="3">
    <source>
        <dbReference type="ARBA" id="ARBA00022833"/>
    </source>
</evidence>
<dbReference type="PANTHER" id="PTHR33304">
    <property type="match status" value="1"/>
</dbReference>
<dbReference type="InterPro" id="IPR011011">
    <property type="entry name" value="Znf_FYVE_PHD"/>
</dbReference>
<evidence type="ECO:0000256" key="5">
    <source>
        <dbReference type="ARBA" id="ARBA00023163"/>
    </source>
</evidence>
<feature type="region of interest" description="Disordered" evidence="7">
    <location>
        <begin position="391"/>
        <end position="415"/>
    </location>
</feature>
<evidence type="ECO:0000256" key="2">
    <source>
        <dbReference type="ARBA" id="ARBA00022771"/>
    </source>
</evidence>
<feature type="compositionally biased region" description="Polar residues" evidence="7">
    <location>
        <begin position="789"/>
        <end position="801"/>
    </location>
</feature>
<feature type="compositionally biased region" description="Basic and acidic residues" evidence="7">
    <location>
        <begin position="828"/>
        <end position="842"/>
    </location>
</feature>
<evidence type="ECO:0000313" key="10">
    <source>
        <dbReference type="Proteomes" id="UP001642487"/>
    </source>
</evidence>
<feature type="compositionally biased region" description="Polar residues" evidence="7">
    <location>
        <begin position="660"/>
        <end position="671"/>
    </location>
</feature>
<dbReference type="PANTHER" id="PTHR33304:SF9">
    <property type="entry name" value="RING_FYVE_PHD ZINC FINGER SUPERFAMILY PROTEIN"/>
    <property type="match status" value="1"/>
</dbReference>
<dbReference type="InterPro" id="IPR013083">
    <property type="entry name" value="Znf_RING/FYVE/PHD"/>
</dbReference>
<dbReference type="SUPFAM" id="SSF57903">
    <property type="entry name" value="FYVE/PHD zinc finger"/>
    <property type="match status" value="1"/>
</dbReference>
<evidence type="ECO:0000256" key="4">
    <source>
        <dbReference type="ARBA" id="ARBA00023015"/>
    </source>
</evidence>
<feature type="region of interest" description="Disordered" evidence="7">
    <location>
        <begin position="275"/>
        <end position="316"/>
    </location>
</feature>